<dbReference type="RefSeq" id="YP_010131867.1">
    <property type="nucleotide sequence ID" value="NC_056367.1"/>
</dbReference>
<proteinExistence type="predicted"/>
<evidence type="ECO:0000256" key="1">
    <source>
        <dbReference type="SAM" id="MobiDB-lite"/>
    </source>
</evidence>
<feature type="region of interest" description="Disordered" evidence="1">
    <location>
        <begin position="27"/>
        <end position="83"/>
    </location>
</feature>
<name>A0A7T3V4J7_9POAL</name>
<feature type="chain" id="PRO_5030757304" evidence="2">
    <location>
        <begin position="23"/>
        <end position="232"/>
    </location>
</feature>
<protein>
    <submittedName>
        <fullName evidence="3">Uncharacterized protein</fullName>
    </submittedName>
</protein>
<dbReference type="GeneID" id="65341314"/>
<feature type="compositionally biased region" description="Basic residues" evidence="1">
    <location>
        <begin position="56"/>
        <end position="72"/>
    </location>
</feature>
<organism evidence="3">
    <name type="scientific">Chrysopogon zizanioides</name>
    <name type="common">vetiver</name>
    <dbReference type="NCBI Taxonomy" id="167337"/>
    <lineage>
        <taxon>Eukaryota</taxon>
        <taxon>Viridiplantae</taxon>
        <taxon>Streptophyta</taxon>
        <taxon>Embryophyta</taxon>
        <taxon>Tracheophyta</taxon>
        <taxon>Spermatophyta</taxon>
        <taxon>Magnoliopsida</taxon>
        <taxon>Liliopsida</taxon>
        <taxon>Poales</taxon>
        <taxon>Poaceae</taxon>
        <taxon>PACMAD clade</taxon>
        <taxon>Panicoideae</taxon>
        <taxon>Andropogonodae</taxon>
        <taxon>Andropogoneae</taxon>
        <taxon>Chrysopogoninae</taxon>
        <taxon>Chrysopogon</taxon>
    </lineage>
</organism>
<keyword evidence="3" id="KW-0496">Mitochondrion</keyword>
<feature type="signal peptide" evidence="2">
    <location>
        <begin position="1"/>
        <end position="22"/>
    </location>
</feature>
<reference evidence="3" key="1">
    <citation type="submission" date="2019-10" db="EMBL/GenBank/DDBJ databases">
        <title>The complete Mitochondrial Genome of Chrysopogon zizanioides.</title>
        <authorList>
            <person name="Yang S."/>
            <person name="Zhang J."/>
            <person name="Liu J."/>
            <person name="Yao L."/>
            <person name="Duan P."/>
            <person name="Chen J."/>
        </authorList>
    </citation>
    <scope>NUCLEOTIDE SEQUENCE</scope>
</reference>
<dbReference type="AlphaFoldDB" id="A0A7T3V4J7"/>
<accession>A0A7T3V4J7</accession>
<sequence>MPCGTNLTVGTILISLQQLSHAFVNKPFPPLTNRSKTKKERKEGSTRFARLASRCARSKKEKSNKSCARPRSHGASSNDIKMESAVSEVNQNRVAWPGSKLSKPQQQNSNRIFSDADGIFIFSSAIAWMVFSVSFSSRREGIGGIEFRARLFGSMFRKGMPSGKKEESSSAEKRISVLSLSKPVLAIVAEAGLDLELKLMPSCLHLRFLLLPACAHPLLVLSGLSMMKYFEI</sequence>
<keyword evidence="2" id="KW-0732">Signal</keyword>
<geneLocation type="mitochondrion" evidence="3"/>
<evidence type="ECO:0000256" key="2">
    <source>
        <dbReference type="SAM" id="SignalP"/>
    </source>
</evidence>
<evidence type="ECO:0000313" key="3">
    <source>
        <dbReference type="EMBL" id="QPZ94387.1"/>
    </source>
</evidence>
<dbReference type="EMBL" id="MN635785">
    <property type="protein sequence ID" value="QPZ94387.1"/>
    <property type="molecule type" value="Genomic_DNA"/>
</dbReference>
<gene>
    <name evidence="3" type="primary">ORF232</name>
</gene>